<evidence type="ECO:0000313" key="10">
    <source>
        <dbReference type="EnsemblMetazoa" id="XP_019768563.1"/>
    </source>
</evidence>
<dbReference type="InterPro" id="IPR036398">
    <property type="entry name" value="CA_dom_sf"/>
</dbReference>
<feature type="domain" description="Alpha-carbonic anhydrase" evidence="9">
    <location>
        <begin position="72"/>
        <end position="334"/>
    </location>
</feature>
<evidence type="ECO:0000256" key="4">
    <source>
        <dbReference type="ARBA" id="ARBA00022723"/>
    </source>
</evidence>
<evidence type="ECO:0000256" key="3">
    <source>
        <dbReference type="ARBA" id="ARBA00012925"/>
    </source>
</evidence>
<dbReference type="PROSITE" id="PS00162">
    <property type="entry name" value="ALPHA_CA_1"/>
    <property type="match status" value="1"/>
</dbReference>
<dbReference type="GeneID" id="109543332"/>
<dbReference type="EnsemblMetazoa" id="XM_019913004.1">
    <property type="protein sequence ID" value="XP_019768563.1"/>
    <property type="gene ID" value="LOC109543332"/>
</dbReference>
<dbReference type="KEGG" id="dpa:109543332"/>
<name>A0AAR5Q5N2_DENPD</name>
<organism evidence="10 11">
    <name type="scientific">Dendroctonus ponderosae</name>
    <name type="common">Mountain pine beetle</name>
    <dbReference type="NCBI Taxonomy" id="77166"/>
    <lineage>
        <taxon>Eukaryota</taxon>
        <taxon>Metazoa</taxon>
        <taxon>Ecdysozoa</taxon>
        <taxon>Arthropoda</taxon>
        <taxon>Hexapoda</taxon>
        <taxon>Insecta</taxon>
        <taxon>Pterygota</taxon>
        <taxon>Neoptera</taxon>
        <taxon>Endopterygota</taxon>
        <taxon>Coleoptera</taxon>
        <taxon>Polyphaga</taxon>
        <taxon>Cucujiformia</taxon>
        <taxon>Curculionidae</taxon>
        <taxon>Scolytinae</taxon>
        <taxon>Dendroctonus</taxon>
    </lineage>
</organism>
<dbReference type="PANTHER" id="PTHR18952">
    <property type="entry name" value="CARBONIC ANHYDRASE"/>
    <property type="match status" value="1"/>
</dbReference>
<keyword evidence="5 8" id="KW-0862">Zinc</keyword>
<comment type="function">
    <text evidence="8">Reversible hydration of carbon dioxide.</text>
</comment>
<comment type="similarity">
    <text evidence="2 8">Belongs to the alpha-carbonic anhydrase family.</text>
</comment>
<evidence type="ECO:0000256" key="6">
    <source>
        <dbReference type="ARBA" id="ARBA00023239"/>
    </source>
</evidence>
<dbReference type="PROSITE" id="PS51144">
    <property type="entry name" value="ALPHA_CA_2"/>
    <property type="match status" value="1"/>
</dbReference>
<comment type="cofactor">
    <cofactor evidence="1 8">
        <name>Zn(2+)</name>
        <dbReference type="ChEBI" id="CHEBI:29105"/>
    </cofactor>
</comment>
<dbReference type="PANTHER" id="PTHR18952:SF141">
    <property type="entry name" value="CARBONIC ANHYDRASE"/>
    <property type="match status" value="1"/>
</dbReference>
<proteinExistence type="inferred from homology"/>
<dbReference type="Proteomes" id="UP000019118">
    <property type="component" value="Unassembled WGS sequence"/>
</dbReference>
<dbReference type="SUPFAM" id="SSF51069">
    <property type="entry name" value="Carbonic anhydrase"/>
    <property type="match status" value="1"/>
</dbReference>
<dbReference type="RefSeq" id="XP_019768563.1">
    <property type="nucleotide sequence ID" value="XM_019913004.2"/>
</dbReference>
<dbReference type="AlphaFoldDB" id="A0AAR5Q5N2"/>
<evidence type="ECO:0000256" key="1">
    <source>
        <dbReference type="ARBA" id="ARBA00001947"/>
    </source>
</evidence>
<dbReference type="InterPro" id="IPR001148">
    <property type="entry name" value="CA_dom"/>
</dbReference>
<evidence type="ECO:0000313" key="11">
    <source>
        <dbReference type="Proteomes" id="UP000019118"/>
    </source>
</evidence>
<dbReference type="GO" id="GO:0004089">
    <property type="term" value="F:carbonate dehydratase activity"/>
    <property type="evidence" value="ECO:0007669"/>
    <property type="project" value="UniProtKB-UniRule"/>
</dbReference>
<dbReference type="InterPro" id="IPR018338">
    <property type="entry name" value="Carbonic_anhydrase_a-class_CS"/>
</dbReference>
<dbReference type="Pfam" id="PF00194">
    <property type="entry name" value="Carb_anhydrase"/>
    <property type="match status" value="1"/>
</dbReference>
<dbReference type="GO" id="GO:0008270">
    <property type="term" value="F:zinc ion binding"/>
    <property type="evidence" value="ECO:0007669"/>
    <property type="project" value="UniProtKB-UniRule"/>
</dbReference>
<dbReference type="GO" id="GO:0005737">
    <property type="term" value="C:cytoplasm"/>
    <property type="evidence" value="ECO:0007669"/>
    <property type="project" value="TreeGrafter"/>
</dbReference>
<dbReference type="Gene3D" id="3.10.200.10">
    <property type="entry name" value="Alpha carbonic anhydrase"/>
    <property type="match status" value="1"/>
</dbReference>
<evidence type="ECO:0000256" key="2">
    <source>
        <dbReference type="ARBA" id="ARBA00010718"/>
    </source>
</evidence>
<evidence type="ECO:0000259" key="9">
    <source>
        <dbReference type="PROSITE" id="PS51144"/>
    </source>
</evidence>
<evidence type="ECO:0000256" key="7">
    <source>
        <dbReference type="ARBA" id="ARBA00048348"/>
    </source>
</evidence>
<accession>A0AAR5Q5N2</accession>
<keyword evidence="11" id="KW-1185">Reference proteome</keyword>
<evidence type="ECO:0000256" key="8">
    <source>
        <dbReference type="RuleBase" id="RU367011"/>
    </source>
</evidence>
<dbReference type="SMART" id="SM01057">
    <property type="entry name" value="Carb_anhydrase"/>
    <property type="match status" value="1"/>
</dbReference>
<reference evidence="11" key="1">
    <citation type="journal article" date="2013" name="Genome Biol.">
        <title>Draft genome of the mountain pine beetle, Dendroctonus ponderosae Hopkins, a major forest pest.</title>
        <authorList>
            <person name="Keeling C.I."/>
            <person name="Yuen M.M."/>
            <person name="Liao N.Y."/>
            <person name="Docking T.R."/>
            <person name="Chan S.K."/>
            <person name="Taylor G.A."/>
            <person name="Palmquist D.L."/>
            <person name="Jackman S.D."/>
            <person name="Nguyen A."/>
            <person name="Li M."/>
            <person name="Henderson H."/>
            <person name="Janes J.K."/>
            <person name="Zhao Y."/>
            <person name="Pandoh P."/>
            <person name="Moore R."/>
            <person name="Sperling F.A."/>
            <person name="Huber D.P."/>
            <person name="Birol I."/>
            <person name="Jones S.J."/>
            <person name="Bohlmann J."/>
        </authorList>
    </citation>
    <scope>NUCLEOTIDE SEQUENCE</scope>
</reference>
<sequence>MVTLPNETFLIEKVPQTQTYQGSESILKSPKICFSHHCCRLGEMNTHQILLQLKVTRRRNVLLKNEILLMPLEWGYNEENGPEKWQHSYPEAAGARQSPIDIRAVDLQAFNTNRKLSWNYVPENTKEVSNPGYCWKVSVDGTGSNLSGGPLDGTYVLEQFHCHWGQTNEEGSEHTVNGEKYAGELHLVHWNSSKYSSFAEAAKYPDGLAVLGVFLKVGRKHLELDKIVCQLNKVQFRGEHAKILVPLDPGALLPENSGYYTYSGSLTTPPCSECVVWIVFKDPVEISQEQLDTFRALRCYSSEDLCPCDEYKGFVKSNFRPTLPLGQREVKECRQ</sequence>
<protein>
    <recommendedName>
        <fullName evidence="3 8">Carbonic anhydrase</fullName>
        <ecNumber evidence="3 8">4.2.1.1</ecNumber>
    </recommendedName>
</protein>
<comment type="catalytic activity">
    <reaction evidence="7 8">
        <text>hydrogencarbonate + H(+) = CO2 + H2O</text>
        <dbReference type="Rhea" id="RHEA:10748"/>
        <dbReference type="ChEBI" id="CHEBI:15377"/>
        <dbReference type="ChEBI" id="CHEBI:15378"/>
        <dbReference type="ChEBI" id="CHEBI:16526"/>
        <dbReference type="ChEBI" id="CHEBI:17544"/>
        <dbReference type="EC" id="4.2.1.1"/>
    </reaction>
</comment>
<evidence type="ECO:0000256" key="5">
    <source>
        <dbReference type="ARBA" id="ARBA00022833"/>
    </source>
</evidence>
<keyword evidence="6 8" id="KW-0456">Lyase</keyword>
<reference evidence="10" key="2">
    <citation type="submission" date="2024-08" db="UniProtKB">
        <authorList>
            <consortium name="EnsemblMetazoa"/>
        </authorList>
    </citation>
    <scope>IDENTIFICATION</scope>
</reference>
<keyword evidence="4 8" id="KW-0479">Metal-binding</keyword>
<dbReference type="InterPro" id="IPR023561">
    <property type="entry name" value="Carbonic_anhydrase_a-class"/>
</dbReference>
<dbReference type="EC" id="4.2.1.1" evidence="3 8"/>